<dbReference type="SUPFAM" id="SSF50965">
    <property type="entry name" value="Galactose oxidase, central domain"/>
    <property type="match status" value="1"/>
</dbReference>
<dbReference type="PROSITE" id="PS50022">
    <property type="entry name" value="FA58C_3"/>
    <property type="match status" value="1"/>
</dbReference>
<dbReference type="SMART" id="SM00231">
    <property type="entry name" value="FA58C"/>
    <property type="match status" value="1"/>
</dbReference>
<dbReference type="InterPro" id="IPR013783">
    <property type="entry name" value="Ig-like_fold"/>
</dbReference>
<keyword evidence="1" id="KW-0732">Signal</keyword>
<dbReference type="Gene3D" id="2.60.120.260">
    <property type="entry name" value="Galactose-binding domain-like"/>
    <property type="match status" value="1"/>
</dbReference>
<dbReference type="InParanoid" id="A0A0C3CUQ2"/>
<dbReference type="InterPro" id="IPR008979">
    <property type="entry name" value="Galactose-bd-like_sf"/>
</dbReference>
<dbReference type="Gene3D" id="2.60.40.10">
    <property type="entry name" value="Immunoglobulins"/>
    <property type="match status" value="1"/>
</dbReference>
<dbReference type="InterPro" id="IPR006652">
    <property type="entry name" value="Kelch_1"/>
</dbReference>
<dbReference type="Proteomes" id="UP000054321">
    <property type="component" value="Unassembled WGS sequence"/>
</dbReference>
<dbReference type="SMART" id="SM00612">
    <property type="entry name" value="Kelch"/>
    <property type="match status" value="3"/>
</dbReference>
<dbReference type="STRING" id="913774.A0A0C3CUQ2"/>
<proteinExistence type="predicted"/>
<dbReference type="HOGENOM" id="CLU_013444_1_1_1"/>
<dbReference type="InterPro" id="IPR014756">
    <property type="entry name" value="Ig_E-set"/>
</dbReference>
<dbReference type="CDD" id="cd02851">
    <property type="entry name" value="E_set_GO_C"/>
    <property type="match status" value="1"/>
</dbReference>
<dbReference type="SUPFAM" id="SSF81296">
    <property type="entry name" value="E set domains"/>
    <property type="match status" value="1"/>
</dbReference>
<dbReference type="Pfam" id="PF01344">
    <property type="entry name" value="Kelch_1"/>
    <property type="match status" value="1"/>
</dbReference>
<accession>A0A0C3CUQ2</accession>
<evidence type="ECO:0000256" key="1">
    <source>
        <dbReference type="SAM" id="SignalP"/>
    </source>
</evidence>
<feature type="signal peptide" evidence="1">
    <location>
        <begin position="1"/>
        <end position="22"/>
    </location>
</feature>
<dbReference type="InterPro" id="IPR037293">
    <property type="entry name" value="Gal_Oxidase_central_sf"/>
</dbReference>
<evidence type="ECO:0000313" key="3">
    <source>
        <dbReference type="EMBL" id="KIN02709.1"/>
    </source>
</evidence>
<dbReference type="Pfam" id="PF09118">
    <property type="entry name" value="GO-like_E_set"/>
    <property type="match status" value="1"/>
</dbReference>
<dbReference type="PANTHER" id="PTHR32208">
    <property type="entry name" value="SECRETED PROTEIN-RELATED"/>
    <property type="match status" value="1"/>
</dbReference>
<reference evidence="3 4" key="1">
    <citation type="submission" date="2014-04" db="EMBL/GenBank/DDBJ databases">
        <authorList>
            <consortium name="DOE Joint Genome Institute"/>
            <person name="Kuo A."/>
            <person name="Martino E."/>
            <person name="Perotto S."/>
            <person name="Kohler A."/>
            <person name="Nagy L.G."/>
            <person name="Floudas D."/>
            <person name="Copeland A."/>
            <person name="Barry K.W."/>
            <person name="Cichocki N."/>
            <person name="Veneault-Fourrey C."/>
            <person name="LaButti K."/>
            <person name="Lindquist E.A."/>
            <person name="Lipzen A."/>
            <person name="Lundell T."/>
            <person name="Morin E."/>
            <person name="Murat C."/>
            <person name="Sun H."/>
            <person name="Tunlid A."/>
            <person name="Henrissat B."/>
            <person name="Grigoriev I.V."/>
            <person name="Hibbett D.S."/>
            <person name="Martin F."/>
            <person name="Nordberg H.P."/>
            <person name="Cantor M.N."/>
            <person name="Hua S.X."/>
        </authorList>
    </citation>
    <scope>NUCLEOTIDE SEQUENCE [LARGE SCALE GENOMIC DNA]</scope>
    <source>
        <strain evidence="3 4">Zn</strain>
    </source>
</reference>
<organism evidence="3 4">
    <name type="scientific">Oidiodendron maius (strain Zn)</name>
    <dbReference type="NCBI Taxonomy" id="913774"/>
    <lineage>
        <taxon>Eukaryota</taxon>
        <taxon>Fungi</taxon>
        <taxon>Dikarya</taxon>
        <taxon>Ascomycota</taxon>
        <taxon>Pezizomycotina</taxon>
        <taxon>Leotiomycetes</taxon>
        <taxon>Leotiomycetes incertae sedis</taxon>
        <taxon>Myxotrichaceae</taxon>
        <taxon>Oidiodendron</taxon>
    </lineage>
</organism>
<dbReference type="SUPFAM" id="SSF49785">
    <property type="entry name" value="Galactose-binding domain-like"/>
    <property type="match status" value="1"/>
</dbReference>
<reference evidence="4" key="2">
    <citation type="submission" date="2015-01" db="EMBL/GenBank/DDBJ databases">
        <title>Evolutionary Origins and Diversification of the Mycorrhizal Mutualists.</title>
        <authorList>
            <consortium name="DOE Joint Genome Institute"/>
            <consortium name="Mycorrhizal Genomics Consortium"/>
            <person name="Kohler A."/>
            <person name="Kuo A."/>
            <person name="Nagy L.G."/>
            <person name="Floudas D."/>
            <person name="Copeland A."/>
            <person name="Barry K.W."/>
            <person name="Cichocki N."/>
            <person name="Veneault-Fourrey C."/>
            <person name="LaButti K."/>
            <person name="Lindquist E.A."/>
            <person name="Lipzen A."/>
            <person name="Lundell T."/>
            <person name="Morin E."/>
            <person name="Murat C."/>
            <person name="Riley R."/>
            <person name="Ohm R."/>
            <person name="Sun H."/>
            <person name="Tunlid A."/>
            <person name="Henrissat B."/>
            <person name="Grigoriev I.V."/>
            <person name="Hibbett D.S."/>
            <person name="Martin F."/>
        </authorList>
    </citation>
    <scope>NUCLEOTIDE SEQUENCE [LARGE SCALE GENOMIC DNA]</scope>
    <source>
        <strain evidence="4">Zn</strain>
    </source>
</reference>
<dbReference type="OrthoDB" id="2019572at2759"/>
<dbReference type="InterPro" id="IPR011043">
    <property type="entry name" value="Gal_Oxase/kelch_b-propeller"/>
</dbReference>
<dbReference type="AlphaFoldDB" id="A0A0C3CUQ2"/>
<dbReference type="Pfam" id="PF00754">
    <property type="entry name" value="F5_F8_type_C"/>
    <property type="match status" value="1"/>
</dbReference>
<feature type="chain" id="PRO_5002176202" evidence="1">
    <location>
        <begin position="23"/>
        <end position="679"/>
    </location>
</feature>
<keyword evidence="4" id="KW-1185">Reference proteome</keyword>
<evidence type="ECO:0000259" key="2">
    <source>
        <dbReference type="PROSITE" id="PS50022"/>
    </source>
</evidence>
<dbReference type="InterPro" id="IPR000421">
    <property type="entry name" value="FA58C"/>
</dbReference>
<protein>
    <submittedName>
        <fullName evidence="3">Carbohydrate-binding module 32</fullName>
    </submittedName>
</protein>
<dbReference type="EMBL" id="KN832874">
    <property type="protein sequence ID" value="KIN02709.1"/>
    <property type="molecule type" value="Genomic_DNA"/>
</dbReference>
<dbReference type="PANTHER" id="PTHR32208:SF68">
    <property type="entry name" value="GALACTOSE OXIDASE"/>
    <property type="match status" value="1"/>
</dbReference>
<evidence type="ECO:0000313" key="4">
    <source>
        <dbReference type="Proteomes" id="UP000054321"/>
    </source>
</evidence>
<sequence>MPRPWMSSVLLFASLLVRLTDGRVRPLVPPPPDIIAAEGITPPIEPFAVPIIGAALPRNGWTATADSVQDVNVPSNVLDGNTATMWHTEWTPVNAPLPHTITIDMNAMNVLDGITYLPRQDGSSNGNIGEHEVYISVDGTTFTLVAYGTWLDDNTEKSSDFEPIPARYIRIVALTEAGNRGPCGTEINVSNGGGYIPPPNGLGKWGPTIDFPLVPVAASIQPFTGKVVVWSSWSARTFSANLGQTVTALYDHLGSKTVTQRIVTNTGHDMFCPGISLDANGRTLVTGGDTSQKASIYTPSTDSWSSAANMNIPRGYQASATCSDGRIFTIGGSWSGGLGGKNGEIYDPKANTWSLLPGCPVAPMLTNDAQGIWRQDNHGWLFGWKDGSVFQAGPSIAMNWYGTGGSGSQNGVGSRASDGDSMCGNAVMFDAVAGKILTVGGSPDYQNAGATNAAHLITIGNPGSTPQVTTLNSMAYPRIFHNSVVLPDGTVFTSGGQSIGNPFYDTNLEFTPELWNPATNKFTQLVPNSTPRVYHSFALLMQDATVMSGGGGLCDTCSANHFDAQIYTPQYLLNADGSPATRPVITFASANTVVPGNTITLNTNTAVTSMSLIRYGSATHTVNTDQRRIPLPLTSAGTNSYKVTIPNDYGIALPGFWMLFAMNGNGVPSMAVSIKINGP</sequence>
<gene>
    <name evidence="3" type="ORF">OIDMADRAFT_40584</name>
</gene>
<feature type="domain" description="F5/8 type C" evidence="2">
    <location>
        <begin position="44"/>
        <end position="192"/>
    </location>
</feature>
<name>A0A0C3CUQ2_OIDMZ</name>
<dbReference type="Gene3D" id="2.130.10.80">
    <property type="entry name" value="Galactose oxidase/kelch, beta-propeller"/>
    <property type="match status" value="1"/>
</dbReference>
<dbReference type="InterPro" id="IPR015202">
    <property type="entry name" value="GO-like_E_set"/>
</dbReference>